<dbReference type="SUPFAM" id="SSF56059">
    <property type="entry name" value="Glutathione synthetase ATP-binding domain-like"/>
    <property type="match status" value="1"/>
</dbReference>
<reference evidence="2 3" key="1">
    <citation type="submission" date="2024-10" db="EMBL/GenBank/DDBJ databases">
        <title>The Natural Products Discovery Center: Release of the First 8490 Sequenced Strains for Exploring Actinobacteria Biosynthetic Diversity.</title>
        <authorList>
            <person name="Kalkreuter E."/>
            <person name="Kautsar S.A."/>
            <person name="Yang D."/>
            <person name="Bader C.D."/>
            <person name="Teijaro C.N."/>
            <person name="Fluegel L."/>
            <person name="Davis C.M."/>
            <person name="Simpson J.R."/>
            <person name="Lauterbach L."/>
            <person name="Steele A.D."/>
            <person name="Gui C."/>
            <person name="Meng S."/>
            <person name="Li G."/>
            <person name="Viehrig K."/>
            <person name="Ye F."/>
            <person name="Su P."/>
            <person name="Kiefer A.F."/>
            <person name="Nichols A."/>
            <person name="Cepeda A.J."/>
            <person name="Yan W."/>
            <person name="Fan B."/>
            <person name="Jiang Y."/>
            <person name="Adhikari A."/>
            <person name="Zheng C.-J."/>
            <person name="Schuster L."/>
            <person name="Cowan T.M."/>
            <person name="Smanski M.J."/>
            <person name="Chevrette M.G."/>
            <person name="De Carvalho L.P.S."/>
            <person name="Shen B."/>
        </authorList>
    </citation>
    <scope>NUCLEOTIDE SEQUENCE [LARGE SCALE GENOMIC DNA]</scope>
    <source>
        <strain evidence="2 3">NPDC007147</strain>
    </source>
</reference>
<evidence type="ECO:0000313" key="3">
    <source>
        <dbReference type="Proteomes" id="UP001601197"/>
    </source>
</evidence>
<sequence>MNAPTTYVHAFAEGGRERAGLLGGKGAGPAETTRPGLPVPPGLTVTTEACGVRLATGEEPPEPAVETARALAGPERTFHRTRPGNCGAPSALTGTEAGDSG</sequence>
<feature type="region of interest" description="Disordered" evidence="1">
    <location>
        <begin position="18"/>
        <end position="44"/>
    </location>
</feature>
<comment type="caution">
    <text evidence="2">The sequence shown here is derived from an EMBL/GenBank/DDBJ whole genome shotgun (WGS) entry which is preliminary data.</text>
</comment>
<protein>
    <recommendedName>
        <fullName evidence="4">Pyruvate phosphate dikinase AMP/ATP-binding domain-containing protein</fullName>
    </recommendedName>
</protein>
<organism evidence="2 3">
    <name type="scientific">Streptomyces kebangsaanensis</name>
    <dbReference type="NCBI Taxonomy" id="864058"/>
    <lineage>
        <taxon>Bacteria</taxon>
        <taxon>Bacillati</taxon>
        <taxon>Actinomycetota</taxon>
        <taxon>Actinomycetes</taxon>
        <taxon>Kitasatosporales</taxon>
        <taxon>Streptomycetaceae</taxon>
        <taxon>Streptomyces</taxon>
    </lineage>
</organism>
<dbReference type="RefSeq" id="WP_388349570.1">
    <property type="nucleotide sequence ID" value="NZ_JBIAFJ010000020.1"/>
</dbReference>
<evidence type="ECO:0000256" key="1">
    <source>
        <dbReference type="SAM" id="MobiDB-lite"/>
    </source>
</evidence>
<evidence type="ECO:0000313" key="2">
    <source>
        <dbReference type="EMBL" id="MFE9172179.1"/>
    </source>
</evidence>
<proteinExistence type="predicted"/>
<gene>
    <name evidence="2" type="ORF">ACFYNZ_22330</name>
</gene>
<accession>A0ABW6KW97</accession>
<keyword evidence="3" id="KW-1185">Reference proteome</keyword>
<dbReference type="Proteomes" id="UP001601197">
    <property type="component" value="Unassembled WGS sequence"/>
</dbReference>
<evidence type="ECO:0008006" key="4">
    <source>
        <dbReference type="Google" id="ProtNLM"/>
    </source>
</evidence>
<dbReference type="Gene3D" id="3.30.1490.20">
    <property type="entry name" value="ATP-grasp fold, A domain"/>
    <property type="match status" value="1"/>
</dbReference>
<feature type="region of interest" description="Disordered" evidence="1">
    <location>
        <begin position="74"/>
        <end position="101"/>
    </location>
</feature>
<dbReference type="EMBL" id="JBIAFJ010000020">
    <property type="protein sequence ID" value="MFE9172179.1"/>
    <property type="molecule type" value="Genomic_DNA"/>
</dbReference>
<name>A0ABW6KW97_9ACTN</name>
<dbReference type="InterPro" id="IPR013815">
    <property type="entry name" value="ATP_grasp_subdomain_1"/>
</dbReference>